<dbReference type="Gene3D" id="1.20.1250.20">
    <property type="entry name" value="MFS general substrate transporter like domains"/>
    <property type="match status" value="1"/>
</dbReference>
<protein>
    <submittedName>
        <fullName evidence="2">Putative permeases of the major facilitator superfamily MFS</fullName>
    </submittedName>
</protein>
<dbReference type="EMBL" id="UGCV01000008">
    <property type="protein sequence ID" value="STJ16908.1"/>
    <property type="molecule type" value="Genomic_DNA"/>
</dbReference>
<dbReference type="AlphaFoldDB" id="A0A376W287"/>
<organism evidence="2 3">
    <name type="scientific">Escherichia coli</name>
    <dbReference type="NCBI Taxonomy" id="562"/>
    <lineage>
        <taxon>Bacteria</taxon>
        <taxon>Pseudomonadati</taxon>
        <taxon>Pseudomonadota</taxon>
        <taxon>Gammaproteobacteria</taxon>
        <taxon>Enterobacterales</taxon>
        <taxon>Enterobacteriaceae</taxon>
        <taxon>Escherichia</taxon>
    </lineage>
</organism>
<dbReference type="InterPro" id="IPR036259">
    <property type="entry name" value="MFS_trans_sf"/>
</dbReference>
<gene>
    <name evidence="2" type="ORF">NCTC9081_02318</name>
</gene>
<keyword evidence="1" id="KW-1133">Transmembrane helix</keyword>
<dbReference type="Proteomes" id="UP000254716">
    <property type="component" value="Unassembled WGS sequence"/>
</dbReference>
<sequence>MNFGSGLGNFVGPALVSVLAGVGTGVVMYTMAGLYLFSGILVQFLKVPGEK</sequence>
<feature type="transmembrane region" description="Helical" evidence="1">
    <location>
        <begin position="12"/>
        <end position="37"/>
    </location>
</feature>
<evidence type="ECO:0000313" key="3">
    <source>
        <dbReference type="Proteomes" id="UP000254716"/>
    </source>
</evidence>
<proteinExistence type="predicted"/>
<name>A0A376W287_ECOLX</name>
<keyword evidence="1" id="KW-0812">Transmembrane</keyword>
<keyword evidence="1" id="KW-0472">Membrane</keyword>
<accession>A0A376W287</accession>
<evidence type="ECO:0000313" key="2">
    <source>
        <dbReference type="EMBL" id="STJ16908.1"/>
    </source>
</evidence>
<reference evidence="2 3" key="1">
    <citation type="submission" date="2018-06" db="EMBL/GenBank/DDBJ databases">
        <authorList>
            <consortium name="Pathogen Informatics"/>
            <person name="Doyle S."/>
        </authorList>
    </citation>
    <scope>NUCLEOTIDE SEQUENCE [LARGE SCALE GENOMIC DNA]</scope>
    <source>
        <strain evidence="2 3">NCTC9081</strain>
    </source>
</reference>
<evidence type="ECO:0000256" key="1">
    <source>
        <dbReference type="SAM" id="Phobius"/>
    </source>
</evidence>